<dbReference type="EC" id="2.4.-.-" evidence="2"/>
<organism evidence="2 3">
    <name type="scientific">Candidatus Mediterraneibacter quadrami</name>
    <dbReference type="NCBI Taxonomy" id="2838684"/>
    <lineage>
        <taxon>Bacteria</taxon>
        <taxon>Bacillati</taxon>
        <taxon>Bacillota</taxon>
        <taxon>Clostridia</taxon>
        <taxon>Lachnospirales</taxon>
        <taxon>Lachnospiraceae</taxon>
        <taxon>Mediterraneibacter</taxon>
    </lineage>
</organism>
<feature type="domain" description="Glycosyltransferase 2-like" evidence="1">
    <location>
        <begin position="5"/>
        <end position="121"/>
    </location>
</feature>
<keyword evidence="2" id="KW-0808">Transferase</keyword>
<proteinExistence type="predicted"/>
<name>A0A9D2RG56_9FIRM</name>
<sequence>MVSLSLCMIVKNEEDVLGRCLESVKDLADEIIIVDTGSDDHTKEIAAHYTEQICDFEWRDDFSAARNFAFSKGTKDFLMWLDADDVIPGGEAERFKRFKETLAPDTDVVMMPYAVSFDGAGRSTFTYYRERIVRNHAGYYFQGRVHEAVNPSGKIVYSDIRVEHHKIKAPDSGRNLRIYEEMERAKETFDSRALYYYGRELLYHRKYEKAADVLEKFLDRPDGWIENRIDAARKLAACCYGMGDEGAALGWLFRTFEYDVPRGETCCDLGRHFMDRGKYDQAVFWYKEALHAKKAEVSGAFIEEDCYGFLPAISLCVCYDRMGRWEEAVKYNELAGSYKPESPYYLENKNILRVSRPG</sequence>
<dbReference type="InterPro" id="IPR001173">
    <property type="entry name" value="Glyco_trans_2-like"/>
</dbReference>
<dbReference type="SUPFAM" id="SSF53448">
    <property type="entry name" value="Nucleotide-diphospho-sugar transferases"/>
    <property type="match status" value="1"/>
</dbReference>
<dbReference type="PANTHER" id="PTHR43630">
    <property type="entry name" value="POLY-BETA-1,6-N-ACETYL-D-GLUCOSAMINE SYNTHASE"/>
    <property type="match status" value="1"/>
</dbReference>
<dbReference type="Gene3D" id="1.25.40.10">
    <property type="entry name" value="Tetratricopeptide repeat domain"/>
    <property type="match status" value="1"/>
</dbReference>
<dbReference type="EMBL" id="DWUU01000015">
    <property type="protein sequence ID" value="HJD41751.1"/>
    <property type="molecule type" value="Genomic_DNA"/>
</dbReference>
<dbReference type="InterPro" id="IPR011990">
    <property type="entry name" value="TPR-like_helical_dom_sf"/>
</dbReference>
<protein>
    <submittedName>
        <fullName evidence="2">Glycosyltransferase</fullName>
        <ecNumber evidence="2">2.4.-.-</ecNumber>
    </submittedName>
</protein>
<reference evidence="2" key="1">
    <citation type="journal article" date="2021" name="PeerJ">
        <title>Extensive microbial diversity within the chicken gut microbiome revealed by metagenomics and culture.</title>
        <authorList>
            <person name="Gilroy R."/>
            <person name="Ravi A."/>
            <person name="Getino M."/>
            <person name="Pursley I."/>
            <person name="Horton D.L."/>
            <person name="Alikhan N.F."/>
            <person name="Baker D."/>
            <person name="Gharbi K."/>
            <person name="Hall N."/>
            <person name="Watson M."/>
            <person name="Adriaenssens E.M."/>
            <person name="Foster-Nyarko E."/>
            <person name="Jarju S."/>
            <person name="Secka A."/>
            <person name="Antonio M."/>
            <person name="Oren A."/>
            <person name="Chaudhuri R.R."/>
            <person name="La Ragione R."/>
            <person name="Hildebrand F."/>
            <person name="Pallen M.J."/>
        </authorList>
    </citation>
    <scope>NUCLEOTIDE SEQUENCE</scope>
    <source>
        <strain evidence="2">ChiBcec15-3976</strain>
    </source>
</reference>
<evidence type="ECO:0000259" key="1">
    <source>
        <dbReference type="Pfam" id="PF00535"/>
    </source>
</evidence>
<dbReference type="Gene3D" id="3.90.550.10">
    <property type="entry name" value="Spore Coat Polysaccharide Biosynthesis Protein SpsA, Chain A"/>
    <property type="match status" value="1"/>
</dbReference>
<dbReference type="SUPFAM" id="SSF48452">
    <property type="entry name" value="TPR-like"/>
    <property type="match status" value="1"/>
</dbReference>
<accession>A0A9D2RG56</accession>
<dbReference type="Proteomes" id="UP000823909">
    <property type="component" value="Unassembled WGS sequence"/>
</dbReference>
<gene>
    <name evidence="2" type="ORF">H9910_01895</name>
</gene>
<dbReference type="PANTHER" id="PTHR43630:SF2">
    <property type="entry name" value="GLYCOSYLTRANSFERASE"/>
    <property type="match status" value="1"/>
</dbReference>
<dbReference type="AlphaFoldDB" id="A0A9D2RG56"/>
<evidence type="ECO:0000313" key="3">
    <source>
        <dbReference type="Proteomes" id="UP000823909"/>
    </source>
</evidence>
<evidence type="ECO:0000313" key="2">
    <source>
        <dbReference type="EMBL" id="HJD41751.1"/>
    </source>
</evidence>
<dbReference type="CDD" id="cd02511">
    <property type="entry name" value="Beta4Glucosyltransferase"/>
    <property type="match status" value="1"/>
</dbReference>
<dbReference type="GO" id="GO:0016757">
    <property type="term" value="F:glycosyltransferase activity"/>
    <property type="evidence" value="ECO:0007669"/>
    <property type="project" value="UniProtKB-KW"/>
</dbReference>
<keyword evidence="2" id="KW-0328">Glycosyltransferase</keyword>
<comment type="caution">
    <text evidence="2">The sequence shown here is derived from an EMBL/GenBank/DDBJ whole genome shotgun (WGS) entry which is preliminary data.</text>
</comment>
<reference evidence="2" key="2">
    <citation type="submission" date="2021-04" db="EMBL/GenBank/DDBJ databases">
        <authorList>
            <person name="Gilroy R."/>
        </authorList>
    </citation>
    <scope>NUCLEOTIDE SEQUENCE</scope>
    <source>
        <strain evidence="2">ChiBcec15-3976</strain>
    </source>
</reference>
<dbReference type="Pfam" id="PF00535">
    <property type="entry name" value="Glycos_transf_2"/>
    <property type="match status" value="1"/>
</dbReference>
<dbReference type="InterPro" id="IPR029044">
    <property type="entry name" value="Nucleotide-diphossugar_trans"/>
</dbReference>